<dbReference type="AlphaFoldDB" id="Q22RS9"/>
<feature type="compositionally biased region" description="Low complexity" evidence="2">
    <location>
        <begin position="480"/>
        <end position="489"/>
    </location>
</feature>
<feature type="compositionally biased region" description="Polar residues" evidence="2">
    <location>
        <begin position="546"/>
        <end position="557"/>
    </location>
</feature>
<gene>
    <name evidence="3" type="ORF">TTHERM_00013080</name>
</gene>
<dbReference type="InParanoid" id="Q22RS9"/>
<dbReference type="HOGENOM" id="CLU_315823_0_0_1"/>
<feature type="region of interest" description="Disordered" evidence="2">
    <location>
        <begin position="406"/>
        <end position="427"/>
    </location>
</feature>
<feature type="compositionally biased region" description="Polar residues" evidence="2">
    <location>
        <begin position="511"/>
        <end position="536"/>
    </location>
</feature>
<sequence length="921" mass="107298">MQNNSQLSQQRQGSEREQPQNNLPSNFPRFSVQIPSPSKQNSSSTKIQKKNENFTGFLNKKMDSTTTKQDEDSISMISGIPQWEESQLNETINKELHKERSLVLQYVNQSLNDHTNYIKELGKEIKDQQYRNKELNDKQSLMMRNQISEIEQNFRLELEQMNQKFTKMIHEQKHTIENQLYEKENRIYDYCNELEQRLEVKITSLNQRLQLQLDMKDNKLNEGQALKKLDSDIQNINNKIQQIQKLQNLDDLTGFNSQLATFSQEIQQIKQQLRKNKEDLDSKIIEMNQNTVQFLKNSLNQNSNNLISNQNYKDKIFEGQIEEIQRYISGFSKAVQNRLNITNQDLNLFLDSDGNGSSQKQTGQKNPFSFGGGINMQNAERVSTLGTMQSAEFEVKDNNKIILKKDQNSFPSTPNPNQQKNPSYKQQQQVNYQNLNNTGRMSYSPSRHTNLSSNDYYNIFQESAPSLPYTPSTHNDSSYQSQQQQQQQVQKKKKKIFGEDPHPLPPIAHNNYLQQPPVRQTRNIDPSPTRNQVSSKPEQKAIFDSQAPQSEQMLTQKTESDQVEFATMPNKESFQSQQGYYSIPQPILDSKLSVKVNENVEVYNDNNQMSDSDSEEEQSNISNFRLKDTMDFMQREVISQGQTIQSNQISPFQQQQQQQIQQQLYQNQYSQQQQQQNILQQDKLQTFQLQQQNLNSKTSPDSMNKNQINQQQQYNTNVSNQVVNNTNHKRLNTIQESDQEYSSKKEESKVIMREEFTQPVTNNYMINATEPQQISLNKQPKQNSYEDYESFKINMPKQELRYDNDTPSKNKTTPKHKITNEGFNFMVQSKGKSSFTQQIQGPSNLQGLIENDNDQNFKPKWGFDSQVSRSEGGEEIEYQLDDDGYLLDENGKFVLDDNGQKIQLTQDNINFLAQNKMIYDV</sequence>
<dbReference type="RefSeq" id="XP_001008288.3">
    <property type="nucleotide sequence ID" value="XM_001008288.3"/>
</dbReference>
<feature type="compositionally biased region" description="Polar residues" evidence="2">
    <location>
        <begin position="33"/>
        <end position="46"/>
    </location>
</feature>
<dbReference type="OrthoDB" id="295184at2759"/>
<feature type="compositionally biased region" description="Polar residues" evidence="2">
    <location>
        <begin position="354"/>
        <end position="367"/>
    </location>
</feature>
<feature type="compositionally biased region" description="Basic and acidic residues" evidence="2">
    <location>
        <begin position="60"/>
        <end position="71"/>
    </location>
</feature>
<feature type="region of interest" description="Disordered" evidence="2">
    <location>
        <begin position="352"/>
        <end position="375"/>
    </location>
</feature>
<keyword evidence="1" id="KW-0175">Coiled coil</keyword>
<reference evidence="4" key="1">
    <citation type="journal article" date="2006" name="PLoS Biol.">
        <title>Macronuclear genome sequence of the ciliate Tetrahymena thermophila, a model eukaryote.</title>
        <authorList>
            <person name="Eisen J.A."/>
            <person name="Coyne R.S."/>
            <person name="Wu M."/>
            <person name="Wu D."/>
            <person name="Thiagarajan M."/>
            <person name="Wortman J.R."/>
            <person name="Badger J.H."/>
            <person name="Ren Q."/>
            <person name="Amedeo P."/>
            <person name="Jones K.M."/>
            <person name="Tallon L.J."/>
            <person name="Delcher A.L."/>
            <person name="Salzberg S.L."/>
            <person name="Silva J.C."/>
            <person name="Haas B.J."/>
            <person name="Majoros W.H."/>
            <person name="Farzad M."/>
            <person name="Carlton J.M."/>
            <person name="Smith R.K. Jr."/>
            <person name="Garg J."/>
            <person name="Pearlman R.E."/>
            <person name="Karrer K.M."/>
            <person name="Sun L."/>
            <person name="Manning G."/>
            <person name="Elde N.C."/>
            <person name="Turkewitz A.P."/>
            <person name="Asai D.J."/>
            <person name="Wilkes D.E."/>
            <person name="Wang Y."/>
            <person name="Cai H."/>
            <person name="Collins K."/>
            <person name="Stewart B.A."/>
            <person name="Lee S.R."/>
            <person name="Wilamowska K."/>
            <person name="Weinberg Z."/>
            <person name="Ruzzo W.L."/>
            <person name="Wloga D."/>
            <person name="Gaertig J."/>
            <person name="Frankel J."/>
            <person name="Tsao C.-C."/>
            <person name="Gorovsky M.A."/>
            <person name="Keeling P.J."/>
            <person name="Waller R.F."/>
            <person name="Patron N.J."/>
            <person name="Cherry J.M."/>
            <person name="Stover N.A."/>
            <person name="Krieger C.J."/>
            <person name="del Toro C."/>
            <person name="Ryder H.F."/>
            <person name="Williamson S.C."/>
            <person name="Barbeau R.A."/>
            <person name="Hamilton E.P."/>
            <person name="Orias E."/>
        </authorList>
    </citation>
    <scope>NUCLEOTIDE SEQUENCE [LARGE SCALE GENOMIC DNA]</scope>
    <source>
        <strain evidence="4">SB210</strain>
    </source>
</reference>
<dbReference type="KEGG" id="tet:TTHERM_00013080"/>
<evidence type="ECO:0000256" key="1">
    <source>
        <dbReference type="SAM" id="Coils"/>
    </source>
</evidence>
<keyword evidence="4" id="KW-1185">Reference proteome</keyword>
<protein>
    <submittedName>
        <fullName evidence="3">Uncharacterized protein</fullName>
    </submittedName>
</protein>
<dbReference type="Proteomes" id="UP000009168">
    <property type="component" value="Unassembled WGS sequence"/>
</dbReference>
<feature type="coiled-coil region" evidence="1">
    <location>
        <begin position="226"/>
        <end position="290"/>
    </location>
</feature>
<dbReference type="GeneID" id="7822940"/>
<dbReference type="EMBL" id="GG662845">
    <property type="protein sequence ID" value="EAR88043.3"/>
    <property type="molecule type" value="Genomic_DNA"/>
</dbReference>
<feature type="region of interest" description="Disordered" evidence="2">
    <location>
        <begin position="1"/>
        <end position="71"/>
    </location>
</feature>
<feature type="compositionally biased region" description="Low complexity" evidence="2">
    <location>
        <begin position="415"/>
        <end position="427"/>
    </location>
</feature>
<evidence type="ECO:0000313" key="4">
    <source>
        <dbReference type="Proteomes" id="UP000009168"/>
    </source>
</evidence>
<proteinExistence type="predicted"/>
<evidence type="ECO:0000313" key="3">
    <source>
        <dbReference type="EMBL" id="EAR88043.3"/>
    </source>
</evidence>
<feature type="compositionally biased region" description="Polar residues" evidence="2">
    <location>
        <begin position="1"/>
        <end position="12"/>
    </location>
</feature>
<name>Q22RS9_TETTS</name>
<feature type="region of interest" description="Disordered" evidence="2">
    <location>
        <begin position="463"/>
        <end position="561"/>
    </location>
</feature>
<accession>Q22RS9</accession>
<evidence type="ECO:0000256" key="2">
    <source>
        <dbReference type="SAM" id="MobiDB-lite"/>
    </source>
</evidence>
<organism evidence="3 4">
    <name type="scientific">Tetrahymena thermophila (strain SB210)</name>
    <dbReference type="NCBI Taxonomy" id="312017"/>
    <lineage>
        <taxon>Eukaryota</taxon>
        <taxon>Sar</taxon>
        <taxon>Alveolata</taxon>
        <taxon>Ciliophora</taxon>
        <taxon>Intramacronucleata</taxon>
        <taxon>Oligohymenophorea</taxon>
        <taxon>Hymenostomatida</taxon>
        <taxon>Tetrahymenina</taxon>
        <taxon>Tetrahymenidae</taxon>
        <taxon>Tetrahymena</taxon>
    </lineage>
</organism>
<feature type="compositionally biased region" description="Polar residues" evidence="2">
    <location>
        <begin position="463"/>
        <end position="479"/>
    </location>
</feature>